<dbReference type="InParanoid" id="A2ED25"/>
<proteinExistence type="predicted"/>
<evidence type="ECO:0000256" key="1">
    <source>
        <dbReference type="ARBA" id="ARBA00022786"/>
    </source>
</evidence>
<reference evidence="6" key="2">
    <citation type="journal article" date="2007" name="Science">
        <title>Draft genome sequence of the sexually transmitted pathogen Trichomonas vaginalis.</title>
        <authorList>
            <person name="Carlton J.M."/>
            <person name="Hirt R.P."/>
            <person name="Silva J.C."/>
            <person name="Delcher A.L."/>
            <person name="Schatz M."/>
            <person name="Zhao Q."/>
            <person name="Wortman J.R."/>
            <person name="Bidwell S.L."/>
            <person name="Alsmark U.C.M."/>
            <person name="Besteiro S."/>
            <person name="Sicheritz-Ponten T."/>
            <person name="Noel C.J."/>
            <person name="Dacks J.B."/>
            <person name="Foster P.G."/>
            <person name="Simillion C."/>
            <person name="Van de Peer Y."/>
            <person name="Miranda-Saavedra D."/>
            <person name="Barton G.J."/>
            <person name="Westrop G.D."/>
            <person name="Mueller S."/>
            <person name="Dessi D."/>
            <person name="Fiori P.L."/>
            <person name="Ren Q."/>
            <person name="Paulsen I."/>
            <person name="Zhang H."/>
            <person name="Bastida-Corcuera F.D."/>
            <person name="Simoes-Barbosa A."/>
            <person name="Brown M.T."/>
            <person name="Hayes R.D."/>
            <person name="Mukherjee M."/>
            <person name="Okumura C.Y."/>
            <person name="Schneider R."/>
            <person name="Smith A.J."/>
            <person name="Vanacova S."/>
            <person name="Villalvazo M."/>
            <person name="Haas B.J."/>
            <person name="Pertea M."/>
            <person name="Feldblyum T.V."/>
            <person name="Utterback T.R."/>
            <person name="Shu C.L."/>
            <person name="Osoegawa K."/>
            <person name="de Jong P.J."/>
            <person name="Hrdy I."/>
            <person name="Horvathova L."/>
            <person name="Zubacova Z."/>
            <person name="Dolezal P."/>
            <person name="Malik S.B."/>
            <person name="Logsdon J.M. Jr."/>
            <person name="Henze K."/>
            <person name="Gupta A."/>
            <person name="Wang C.C."/>
            <person name="Dunne R.L."/>
            <person name="Upcroft J.A."/>
            <person name="Upcroft P."/>
            <person name="White O."/>
            <person name="Salzberg S.L."/>
            <person name="Tang P."/>
            <person name="Chiu C.-H."/>
            <person name="Lee Y.-S."/>
            <person name="Embley T.M."/>
            <person name="Coombs G.H."/>
            <person name="Mottram J.C."/>
            <person name="Tachezy J."/>
            <person name="Fraser-Liggett C.M."/>
            <person name="Johnson P.J."/>
        </authorList>
    </citation>
    <scope>NUCLEOTIDE SEQUENCE [LARGE SCALE GENOMIC DNA]</scope>
    <source>
        <strain evidence="6">G3</strain>
    </source>
</reference>
<evidence type="ECO:0000256" key="4">
    <source>
        <dbReference type="SAM" id="MobiDB-lite"/>
    </source>
</evidence>
<evidence type="ECO:0000256" key="3">
    <source>
        <dbReference type="SAM" id="Coils"/>
    </source>
</evidence>
<dbReference type="KEGG" id="tva:4767395"/>
<sequence>MGPAPSTVHFSSYTPLGPHNDRIFTTSYDDAPLATEFSSDAILQQRTPINILQDLPIDTIIGCIMTQPSSYTLENNPEDVWFKILIPLFKGSDDKAPIFQQILTEFFKFLNDRSKNTLNDEENRRNILKEVINNKRRNLQHAYSIQLESYDILNENELNNLTNTKNLISNALNTMKLPDFSFRIQQTQTNKLISKRICELLEGNSNSDPSALFESVAWGIFSGDVTPMITTLRLLMKNHYENSKFTSNLLNSFQKFNNNLTLVNAIPVINQSIVDGSKEIPNGLFSNHSTTSSITTDGNYIYLLLKPTTILQISLSKSITNENTRFFNKDINLSKVERLNVGLALSNDKLVVLGEYMSESLLLQTSPLDEEKRIKKSKISLPICSDSKFVYSIRGSNCCIHTFKETKLKLIRKVKLIESGAELKKLFSSKLIPDLSDAILLSNGIILSIIKPIQKNQTNSRFPYIARHFSLITGQHISDIEFALRFPIVSLAIDPWNKCIWGLTLSPTTVGNETERRASLLKLEYNGSYPPWLVGTDISFVATVKESLSIYQAKTPSQLSVAIINFINFYVSHFVGSGFNLKIQDSPDPKCTVPMIFAPGTYYNINEIIKLLVLLKDLYINKKFNNNWTEKQYRFALITLVDLLNFAISNLQINIAPPFEEEPIIDQSLPNLLLNFLEDPHFRFLKDHVLFLICNCFDIIFENNRVNDDCLISHIINDLNPSLFSFFISNLQETTALPYFFSPNSCRRFLSPIMKQLTSLSGNFNRNQYDLVNSFMRSLLFELYKALKTNTGEISEEKQILQDNFYSFSGIITEEMLKLLFTLGHDKVQPEKLQFLPFTRIFQKWLLLLHPFVKFSSVSCDLVSIIQPLYSSLGEKMSSLNLTKSINNTGKGFTFIFSIFYDLFSLYSDFITAMVDGGSEIKDIQKYKWLVKSTLMSGLTSEKVDQIYDVYEKSVNMIDMANNDADCDEIFILNLISKEASDEIKQFMDYIYAKVPDPSNKRLTPERKVIERLIFSSLLKNLGFTSFARELSLHLLTEEKPVLNHAVRQSALQIYRIRRQLEKSRQDWMKLKEECEQSQVPFKLNSLSEDYPNYLKELEKKCLFLLNIRPIKKKIVNENDKIFIQMCKNISDFLTTPVTLSDYFKLLETSQKIQKNITTGIGLINNVFDQNNEICSWYILQKFSTSGSIISFLKSLSKSIRNEIEYSDDETKPKHKKSKSKKHSKKSRSKKQEEEMRTNLIKIENNEVKYILILIGHVQKFLMGNSEHFQQNILLVFLANLLFAMSNFDAEEVFKPLNVLIDQMLNQRKEYNEEEYSSLIAYIISTLYVIINTNDGIITSKQYPKLVETLQKYKEYSQQRKSIAMLFNKLNVFEHQSPMEMINDLASSSPKQFFSTSQFLFQLIDESKNKIGLLYPIFENIAKIASGQISLFCSKYSMPTNLRNTDDKTQFDTAGIQLAGCSIFISMIRRFLINNDEEVLKIINYILLKNKGKQSDTKYARYDDPILLYAVFAILSNVIDVFHFGGIVKYAQENDMYIVTDYDDVNHKIVAWQIPITANSKLTKLDANYNLQNNLLFSFRVSMFPDYSNLLHYFNFAINPNSNTMREGLNYYIISSLKEYATIPNFIQENLPNIFSKFQRNNFNFSFKNQSFLNILRCHLLNKDSEGFRQQRNSKLEFHLVNLTYNYSNIEQVYDSETLQSNFDISYYCTQPLGNKISLFNIKKTDCKNIEFGITSPSYKIWNRKAVYVRKIFKRLDLCGLDTLDKAFLPVIRLFSEIVSFEYNRSTNTIKIVSGTDKYTVNFPSDMTPIFYVIFYDAGKLEYNLDDNLKTDEKVIKKKVNENVFNYKTLTYEKQQTVDKVVVPLRNTMIFKKKKTLPINNVNEIKSSIEVNNDYRPDLEEMWTKVARLGSSHRPFIDEKKQLYFDYTGIELKNTYQSLLTHHSYNSSFNFFQIQKPLLKFSNISYFRGKKDDKIDSIVKMKQIFYPNYVMTNKSDKEIYAVNDMTGKVSKFKDFIELKTLPPMNPDYFISLPTNLINYFDSSVVDDLRLSLFTDCYISQLINGKDFAKTNEIFKVIDDIDVVTMMIHFLTIAEPFNNEEIIDFNVNYFDKNQNVPSNVGNYVIASQTIFNHYQSNNLTHKFIKSVFDLFCTMMKSMNWHYVLDNHSDCYFITNDRSNDFVVDESCEDFICLVTKDNVVVNEETLSHNRYMIVHNQINGYKFHTDDQTLILIPFRDTKVLLGTFGELIVLFKYLVYFLKDNSNIAHELRKSVYSNVLDSYLFNSPFFVTNFEKILSFLQKNIRTTYSDISGDFLSRLNILASMSRSRSIPPYITSFIEEHQAIWDERVLVPLRAYFPEFLTEAEKVEIQRSNIVAKCNLPSDPFAKPITTSQNLSNYKLILNRLLSIRKDIIAYPFHYVITYWSELYMMYPPYTTKIEGYIMKVTFTDFIPEKFTVLRPKTVNLQKINVILPDGTKEVHENTFIYTNNRRTIILEGDVLWGSFIFVIADTQPKTTAEFDEKQREKFVSDMTTLALHWDNQTDQKISNCFTTDILTKMALNFEFDVEDLLKTEMNFDFPLILIRAKLLLLLNWMIFNKVMDLSTDSSSMPYLSYCISSALKMKMLRQIVLKHSESGYISVNVNRASSFDLKNGNSTNYDNSIIAQLSRICNITELRNIKRPWKVTFVGEMAIDAGGPAVELFSNAAEDFTSPNCGLVVKIPNARNEVGFYRDCVVPFPKIGVSYI</sequence>
<gene>
    <name evidence="6" type="ORF">TVAG_126370</name>
</gene>
<dbReference type="PANTHER" id="PTHR46654:SF1">
    <property type="entry name" value="E3 UBIQUITIN-PROTEIN LIGASE HECTD3"/>
    <property type="match status" value="1"/>
</dbReference>
<dbReference type="VEuPathDB" id="TrichDB:TVAG_126370"/>
<evidence type="ECO:0000313" key="6">
    <source>
        <dbReference type="EMBL" id="EAY09476.1"/>
    </source>
</evidence>
<reference evidence="6" key="1">
    <citation type="submission" date="2006-10" db="EMBL/GenBank/DDBJ databases">
        <authorList>
            <person name="Amadeo P."/>
            <person name="Zhao Q."/>
            <person name="Wortman J."/>
            <person name="Fraser-Liggett C."/>
            <person name="Carlton J."/>
        </authorList>
    </citation>
    <scope>NUCLEOTIDE SEQUENCE</scope>
    <source>
        <strain evidence="6">G3</strain>
    </source>
</reference>
<comment type="caution">
    <text evidence="2">Lacks conserved residue(s) required for the propagation of feature annotation.</text>
</comment>
<dbReference type="SUPFAM" id="SSF56204">
    <property type="entry name" value="Hect, E3 ligase catalytic domain"/>
    <property type="match status" value="1"/>
</dbReference>
<evidence type="ECO:0000259" key="5">
    <source>
        <dbReference type="PROSITE" id="PS50237"/>
    </source>
</evidence>
<dbReference type="InterPro" id="IPR042469">
    <property type="entry name" value="HECTD3"/>
</dbReference>
<accession>A2ED25</accession>
<feature type="region of interest" description="Disordered" evidence="4">
    <location>
        <begin position="1207"/>
        <end position="1235"/>
    </location>
</feature>
<dbReference type="PANTHER" id="PTHR46654">
    <property type="entry name" value="E3 UBIQUITIN-PROTEIN LIGASE HECTD3"/>
    <property type="match status" value="1"/>
</dbReference>
<dbReference type="InterPro" id="IPR000569">
    <property type="entry name" value="HECT_dom"/>
</dbReference>
<evidence type="ECO:0000313" key="7">
    <source>
        <dbReference type="Proteomes" id="UP000001542"/>
    </source>
</evidence>
<dbReference type="PROSITE" id="PS50237">
    <property type="entry name" value="HECT"/>
    <property type="match status" value="1"/>
</dbReference>
<feature type="compositionally biased region" description="Basic residues" evidence="4">
    <location>
        <begin position="1213"/>
        <end position="1229"/>
    </location>
</feature>
<dbReference type="InterPro" id="IPR035983">
    <property type="entry name" value="Hect_E3_ubiquitin_ligase"/>
</dbReference>
<feature type="coiled-coil region" evidence="3">
    <location>
        <begin position="111"/>
        <end position="138"/>
    </location>
</feature>
<feature type="domain" description="HECT" evidence="5">
    <location>
        <begin position="2670"/>
        <end position="2715"/>
    </location>
</feature>
<organism evidence="6 7">
    <name type="scientific">Trichomonas vaginalis (strain ATCC PRA-98 / G3)</name>
    <dbReference type="NCBI Taxonomy" id="412133"/>
    <lineage>
        <taxon>Eukaryota</taxon>
        <taxon>Metamonada</taxon>
        <taxon>Parabasalia</taxon>
        <taxon>Trichomonadida</taxon>
        <taxon>Trichomonadidae</taxon>
        <taxon>Trichomonas</taxon>
    </lineage>
</organism>
<evidence type="ECO:0000256" key="2">
    <source>
        <dbReference type="PROSITE-ProRule" id="PRU00104"/>
    </source>
</evidence>
<dbReference type="Proteomes" id="UP000001542">
    <property type="component" value="Unassembled WGS sequence"/>
</dbReference>
<dbReference type="Gene3D" id="3.90.1750.10">
    <property type="entry name" value="Hect, E3 ligase catalytic domains"/>
    <property type="match status" value="1"/>
</dbReference>
<dbReference type="GO" id="GO:0004842">
    <property type="term" value="F:ubiquitin-protein transferase activity"/>
    <property type="evidence" value="ECO:0007669"/>
    <property type="project" value="InterPro"/>
</dbReference>
<dbReference type="EMBL" id="DS113357">
    <property type="protein sequence ID" value="EAY09476.1"/>
    <property type="molecule type" value="Genomic_DNA"/>
</dbReference>
<keyword evidence="3" id="KW-0175">Coiled coil</keyword>
<protein>
    <recommendedName>
        <fullName evidence="5">HECT domain-containing protein</fullName>
    </recommendedName>
</protein>
<dbReference type="VEuPathDB" id="TrichDB:TVAGG3_0590740"/>
<keyword evidence="1 2" id="KW-0833">Ubl conjugation pathway</keyword>
<name>A2ED25_TRIV3</name>
<keyword evidence="7" id="KW-1185">Reference proteome</keyword>